<dbReference type="InterPro" id="IPR041725">
    <property type="entry name" value="L-asparaginase_I"/>
</dbReference>
<feature type="binding site" evidence="3">
    <location>
        <position position="74"/>
    </location>
    <ligand>
        <name>substrate</name>
    </ligand>
</feature>
<evidence type="ECO:0000259" key="6">
    <source>
        <dbReference type="Pfam" id="PF17763"/>
    </source>
</evidence>
<evidence type="ECO:0000256" key="3">
    <source>
        <dbReference type="PIRSR" id="PIRSR001220-2"/>
    </source>
</evidence>
<dbReference type="SMART" id="SM00870">
    <property type="entry name" value="Asparaginase"/>
    <property type="match status" value="1"/>
</dbReference>
<feature type="active site" evidence="4">
    <location>
        <position position="27"/>
    </location>
</feature>
<feature type="binding site" evidence="3">
    <location>
        <begin position="105"/>
        <end position="106"/>
    </location>
    <ligand>
        <name>substrate</name>
    </ligand>
</feature>
<dbReference type="EC" id="3.5.1.1" evidence="1"/>
<dbReference type="Pfam" id="PF17763">
    <property type="entry name" value="Asparaginase_C"/>
    <property type="match status" value="1"/>
</dbReference>
<dbReference type="Gene3D" id="3.40.50.40">
    <property type="match status" value="1"/>
</dbReference>
<reference evidence="7" key="1">
    <citation type="submission" date="2015-04" db="EMBL/GenBank/DDBJ databases">
        <title>The genome sequence of the plant pathogenic Rhizarian Plasmodiophora brassicae reveals insights in its biotrophic life cycle and the origin of chitin synthesis.</title>
        <authorList>
            <person name="Schwelm A."/>
            <person name="Fogelqvist J."/>
            <person name="Knaust A."/>
            <person name="Julke S."/>
            <person name="Lilja T."/>
            <person name="Dhandapani V."/>
            <person name="Bonilla-Rosso G."/>
            <person name="Karlsson M."/>
            <person name="Shevchenko A."/>
            <person name="Choi S.R."/>
            <person name="Kim H.G."/>
            <person name="Park J.Y."/>
            <person name="Lim Y.P."/>
            <person name="Ludwig-Muller J."/>
            <person name="Dixelius C."/>
        </authorList>
    </citation>
    <scope>NUCLEOTIDE SEQUENCE</scope>
    <source>
        <tissue evidence="7">Potato root galls</tissue>
    </source>
</reference>
<dbReference type="InterPro" id="IPR020827">
    <property type="entry name" value="Asparaginase/glutaminase_AS1"/>
</dbReference>
<protein>
    <recommendedName>
        <fullName evidence="1">asparaginase</fullName>
        <ecNumber evidence="1">3.5.1.1</ecNumber>
    </recommendedName>
</protein>
<name>A0A0H5RMP0_9EUKA</name>
<dbReference type="PRINTS" id="PR00139">
    <property type="entry name" value="ASNGLNASE"/>
</dbReference>
<dbReference type="PIRSF" id="PIRSF500176">
    <property type="entry name" value="L_ASNase"/>
    <property type="match status" value="1"/>
</dbReference>
<dbReference type="Pfam" id="PF00710">
    <property type="entry name" value="Asparaginase"/>
    <property type="match status" value="1"/>
</dbReference>
<evidence type="ECO:0000259" key="5">
    <source>
        <dbReference type="Pfam" id="PF00710"/>
    </source>
</evidence>
<dbReference type="GO" id="GO:0006528">
    <property type="term" value="P:asparagine metabolic process"/>
    <property type="evidence" value="ECO:0007669"/>
    <property type="project" value="UniProtKB-ARBA"/>
</dbReference>
<dbReference type="PANTHER" id="PTHR11707:SF28">
    <property type="entry name" value="60 KDA LYSOPHOSPHOLIPASE"/>
    <property type="match status" value="1"/>
</dbReference>
<dbReference type="Gene3D" id="3.40.50.1170">
    <property type="entry name" value="L-asparaginase, N-terminal domain"/>
    <property type="match status" value="1"/>
</dbReference>
<organism evidence="7">
    <name type="scientific">Spongospora subterranea</name>
    <dbReference type="NCBI Taxonomy" id="70186"/>
    <lineage>
        <taxon>Eukaryota</taxon>
        <taxon>Sar</taxon>
        <taxon>Rhizaria</taxon>
        <taxon>Endomyxa</taxon>
        <taxon>Phytomyxea</taxon>
        <taxon>Plasmodiophorida</taxon>
        <taxon>Plasmodiophoridae</taxon>
        <taxon>Spongospora</taxon>
    </lineage>
</organism>
<evidence type="ECO:0000313" key="7">
    <source>
        <dbReference type="EMBL" id="CRZ09989.1"/>
    </source>
</evidence>
<evidence type="ECO:0000256" key="1">
    <source>
        <dbReference type="ARBA" id="ARBA00012920"/>
    </source>
</evidence>
<dbReference type="PIRSF" id="PIRSF001220">
    <property type="entry name" value="L-ASNase_gatD"/>
    <property type="match status" value="1"/>
</dbReference>
<dbReference type="InterPro" id="IPR037152">
    <property type="entry name" value="L-asparaginase_N_sf"/>
</dbReference>
<proteinExistence type="predicted"/>
<feature type="domain" description="Asparaginase/glutaminase C-terminal" evidence="6">
    <location>
        <begin position="225"/>
        <end position="343"/>
    </location>
</feature>
<dbReference type="AlphaFoldDB" id="A0A0H5RMP0"/>
<dbReference type="InterPro" id="IPR036152">
    <property type="entry name" value="Asp/glu_Ase-like_sf"/>
</dbReference>
<dbReference type="SFLD" id="SFLDS00057">
    <property type="entry name" value="Glutaminase/Asparaginase"/>
    <property type="match status" value="1"/>
</dbReference>
<feature type="active site" description="O-isoaspartyl threonine intermediate" evidence="2">
    <location>
        <position position="27"/>
    </location>
</feature>
<dbReference type="InterPro" id="IPR027473">
    <property type="entry name" value="L-asparaginase_C"/>
</dbReference>
<dbReference type="EMBL" id="HACM01009547">
    <property type="protein sequence ID" value="CRZ09989.1"/>
    <property type="molecule type" value="Transcribed_RNA"/>
</dbReference>
<accession>A0A0H5RMP0</accession>
<evidence type="ECO:0000256" key="4">
    <source>
        <dbReference type="PROSITE-ProRule" id="PRU10099"/>
    </source>
</evidence>
<feature type="domain" description="L-asparaginase N-terminal" evidence="5">
    <location>
        <begin position="19"/>
        <end position="205"/>
    </location>
</feature>
<dbReference type="CDD" id="cd08963">
    <property type="entry name" value="L-asparaginase_I"/>
    <property type="match status" value="1"/>
</dbReference>
<dbReference type="SUPFAM" id="SSF53774">
    <property type="entry name" value="Glutaminase/Asparaginase"/>
    <property type="match status" value="1"/>
</dbReference>
<dbReference type="InterPro" id="IPR006034">
    <property type="entry name" value="Asparaginase/glutaminase-like"/>
</dbReference>
<dbReference type="PANTHER" id="PTHR11707">
    <property type="entry name" value="L-ASPARAGINASE"/>
    <property type="match status" value="1"/>
</dbReference>
<evidence type="ECO:0000256" key="2">
    <source>
        <dbReference type="PIRSR" id="PIRSR001220-1"/>
    </source>
</evidence>
<dbReference type="InterPro" id="IPR027474">
    <property type="entry name" value="L-asparaginase_N"/>
</dbReference>
<dbReference type="InterPro" id="IPR040919">
    <property type="entry name" value="Asparaginase_C"/>
</dbReference>
<dbReference type="GO" id="GO:0004067">
    <property type="term" value="F:asparaginase activity"/>
    <property type="evidence" value="ECO:0007669"/>
    <property type="project" value="UniProtKB-UniRule"/>
</dbReference>
<sequence>MLLPAVSMSTSADPSKSEVLIICTGGTIGMFESDNGALEPRPGAFSAMLPSVYSFNQTKLPKYDVIEWQPLIDSSNMRPELWKLLIKQIRDNYDRYGGFLILSGTDTMSYTASCLSFAFENLAKPIVITGSQIPIHRAYTDARRHLTIGLLAAGNLCIPEVCLLFGEKLFRGNRTKKKDNWGVSAFESPNCPALATFGVNVNLHGHINAMPRKPLRVFEEIFSNIIVIWLVPGFDDKVLERLIPDDDEDLGIVFMLYGSGNAPSHSNQSFMFALTKLRSHRVEIVVATQCRKGSIDLTSYSTGTQLLDLELISGRDMTVESCVTKLGFLMGRGLRGSKLKQLMESDLRGELTPRLGHVPYGGVQWD</sequence>
<dbReference type="PROSITE" id="PS00144">
    <property type="entry name" value="ASN_GLN_ASE_1"/>
    <property type="match status" value="1"/>
</dbReference>
<dbReference type="PROSITE" id="PS51732">
    <property type="entry name" value="ASN_GLN_ASE_3"/>
    <property type="match status" value="1"/>
</dbReference>